<dbReference type="AlphaFoldDB" id="A0A5M9JFC4"/>
<protein>
    <submittedName>
        <fullName evidence="2">Uncharacterized protein</fullName>
    </submittedName>
</protein>
<evidence type="ECO:0000256" key="1">
    <source>
        <dbReference type="SAM" id="MobiDB-lite"/>
    </source>
</evidence>
<dbReference type="EMBL" id="VICG01000012">
    <property type="protein sequence ID" value="KAA8566396.1"/>
    <property type="molecule type" value="Genomic_DNA"/>
</dbReference>
<evidence type="ECO:0000313" key="3">
    <source>
        <dbReference type="Proteomes" id="UP000322873"/>
    </source>
</evidence>
<sequence>MVFDILNKEDEMAELIGNDRTRRRKMGEWEDGIRINEAACCPFYQAMNRSITDSVALNRNDSARVCENECKVIMIIGCSLQNKSEKKKKRRRKKRKKRKKKRKKNHT</sequence>
<feature type="region of interest" description="Disordered" evidence="1">
    <location>
        <begin position="82"/>
        <end position="107"/>
    </location>
</feature>
<proteinExistence type="predicted"/>
<name>A0A5M9JFC4_MONFR</name>
<organism evidence="2 3">
    <name type="scientific">Monilinia fructicola</name>
    <name type="common">Brown rot fungus</name>
    <name type="synonym">Ciboria fructicola</name>
    <dbReference type="NCBI Taxonomy" id="38448"/>
    <lineage>
        <taxon>Eukaryota</taxon>
        <taxon>Fungi</taxon>
        <taxon>Dikarya</taxon>
        <taxon>Ascomycota</taxon>
        <taxon>Pezizomycotina</taxon>
        <taxon>Leotiomycetes</taxon>
        <taxon>Helotiales</taxon>
        <taxon>Sclerotiniaceae</taxon>
        <taxon>Monilinia</taxon>
    </lineage>
</organism>
<reference evidence="2 3" key="1">
    <citation type="submission" date="2019-06" db="EMBL/GenBank/DDBJ databases">
        <title>Genome Sequence of the Brown Rot Fungal Pathogen Monilinia fructicola.</title>
        <authorList>
            <person name="De Miccolis Angelini R.M."/>
            <person name="Landi L."/>
            <person name="Abate D."/>
            <person name="Pollastro S."/>
            <person name="Romanazzi G."/>
            <person name="Faretra F."/>
        </authorList>
    </citation>
    <scope>NUCLEOTIDE SEQUENCE [LARGE SCALE GENOMIC DNA]</scope>
    <source>
        <strain evidence="2 3">Mfrc123</strain>
    </source>
</reference>
<feature type="compositionally biased region" description="Basic residues" evidence="1">
    <location>
        <begin position="85"/>
        <end position="107"/>
    </location>
</feature>
<evidence type="ECO:0000313" key="2">
    <source>
        <dbReference type="EMBL" id="KAA8566396.1"/>
    </source>
</evidence>
<accession>A0A5M9JFC4</accession>
<keyword evidence="3" id="KW-1185">Reference proteome</keyword>
<gene>
    <name evidence="2" type="ORF">EYC84_008966</name>
</gene>
<comment type="caution">
    <text evidence="2">The sequence shown here is derived from an EMBL/GenBank/DDBJ whole genome shotgun (WGS) entry which is preliminary data.</text>
</comment>
<dbReference type="Proteomes" id="UP000322873">
    <property type="component" value="Unassembled WGS sequence"/>
</dbReference>